<name>A0A5J5LZE6_MICAE</name>
<dbReference type="AlphaFoldDB" id="A0A5J5LZE6"/>
<proteinExistence type="predicted"/>
<evidence type="ECO:0000313" key="1">
    <source>
        <dbReference type="EMBL" id="KAB0243033.1"/>
    </source>
</evidence>
<organism evidence="1 2">
    <name type="scientific">Microcystis aeruginosa EAWAG127a</name>
    <dbReference type="NCBI Taxonomy" id="2529855"/>
    <lineage>
        <taxon>Bacteria</taxon>
        <taxon>Bacillati</taxon>
        <taxon>Cyanobacteriota</taxon>
        <taxon>Cyanophyceae</taxon>
        <taxon>Oscillatoriophycideae</taxon>
        <taxon>Chroococcales</taxon>
        <taxon>Microcystaceae</taxon>
        <taxon>Microcystis</taxon>
    </lineage>
</organism>
<dbReference type="Proteomes" id="UP000325636">
    <property type="component" value="Unassembled WGS sequence"/>
</dbReference>
<gene>
    <name evidence="1" type="ORF">EZJ55_23225</name>
</gene>
<protein>
    <submittedName>
        <fullName evidence="1">Uncharacterized protein</fullName>
    </submittedName>
</protein>
<accession>A0A5J5LZE6</accession>
<reference evidence="2" key="1">
    <citation type="submission" date="2019-04" db="EMBL/GenBank/DDBJ databases">
        <title>Microviridin 1777: A Toxic Chymotrypsin Inhibitor Discovered by a Metabologenomic Approach.</title>
        <authorList>
            <person name="Sieber S."/>
            <person name="Grendelmeier S.M."/>
            <person name="Harris L.A."/>
            <person name="Mitchell D.A."/>
            <person name="Gademann K."/>
        </authorList>
    </citation>
    <scope>NUCLEOTIDE SEQUENCE [LARGE SCALE GENOMIC DNA]</scope>
    <source>
        <strain evidence="2">EAWAG127a</strain>
    </source>
</reference>
<comment type="caution">
    <text evidence="1">The sequence shown here is derived from an EMBL/GenBank/DDBJ whole genome shotgun (WGS) entry which is preliminary data.</text>
</comment>
<evidence type="ECO:0000313" key="2">
    <source>
        <dbReference type="Proteomes" id="UP000325636"/>
    </source>
</evidence>
<dbReference type="EMBL" id="SRLN01000012">
    <property type="protein sequence ID" value="KAB0243033.1"/>
    <property type="molecule type" value="Genomic_DNA"/>
</dbReference>
<sequence>MLVSTITNFVTDKRIYLDYFCKRSNILKKRLSTLGHTETNTLGERFPDFLGLVDKMYSEIHSS</sequence>